<evidence type="ECO:0000313" key="1">
    <source>
        <dbReference type="EMBL" id="HHM44561.1"/>
    </source>
</evidence>
<dbReference type="AlphaFoldDB" id="A0A7J3VUD3"/>
<proteinExistence type="predicted"/>
<protein>
    <submittedName>
        <fullName evidence="1">Uncharacterized protein</fullName>
    </submittedName>
</protein>
<gene>
    <name evidence="1" type="ORF">ENM31_04620</name>
</gene>
<reference evidence="1" key="1">
    <citation type="journal article" date="2020" name="mSystems">
        <title>Genome- and Community-Level Interaction Insights into Carbon Utilization and Element Cycling Functions of Hydrothermarchaeota in Hydrothermal Sediment.</title>
        <authorList>
            <person name="Zhou Z."/>
            <person name="Liu Y."/>
            <person name="Xu W."/>
            <person name="Pan J."/>
            <person name="Luo Z.H."/>
            <person name="Li M."/>
        </authorList>
    </citation>
    <scope>NUCLEOTIDE SEQUENCE [LARGE SCALE GENOMIC DNA]</scope>
    <source>
        <strain evidence="1">SpSt-1074</strain>
    </source>
</reference>
<dbReference type="EMBL" id="DRXH01000159">
    <property type="protein sequence ID" value="HHM44561.1"/>
    <property type="molecule type" value="Genomic_DNA"/>
</dbReference>
<organism evidence="1">
    <name type="scientific">Caldiarchaeum subterraneum</name>
    <dbReference type="NCBI Taxonomy" id="311458"/>
    <lineage>
        <taxon>Archaea</taxon>
        <taxon>Nitrososphaerota</taxon>
        <taxon>Candidatus Caldarchaeales</taxon>
        <taxon>Candidatus Caldarchaeaceae</taxon>
        <taxon>Candidatus Caldarchaeum</taxon>
    </lineage>
</organism>
<name>A0A7J3VUD3_CALS0</name>
<accession>A0A7J3VUD3</accession>
<sequence>MEHGFSHIAAGIRLNHAYEYFLLAERYGWTHHDILSLTRAEALYYLLAPIAYERERMKHDKNKRR</sequence>
<comment type="caution">
    <text evidence="1">The sequence shown here is derived from an EMBL/GenBank/DDBJ whole genome shotgun (WGS) entry which is preliminary data.</text>
</comment>